<keyword evidence="1" id="KW-0472">Membrane</keyword>
<keyword evidence="1" id="KW-0812">Transmembrane</keyword>
<dbReference type="EMBL" id="HE575318">
    <property type="protein sequence ID" value="CCC90320.1"/>
    <property type="molecule type" value="Genomic_DNA"/>
</dbReference>
<reference evidence="2" key="1">
    <citation type="journal article" date="2012" name="Proc. Natl. Acad. Sci. U.S.A.">
        <title>Antigenic diversity is generated by distinct evolutionary mechanisms in African trypanosome species.</title>
        <authorList>
            <person name="Jackson A.P."/>
            <person name="Berry A."/>
            <person name="Aslett M."/>
            <person name="Allison H.C."/>
            <person name="Burton P."/>
            <person name="Vavrova-Anderson J."/>
            <person name="Brown R."/>
            <person name="Browne H."/>
            <person name="Corton N."/>
            <person name="Hauser H."/>
            <person name="Gamble J."/>
            <person name="Gilderthorp R."/>
            <person name="Marcello L."/>
            <person name="McQuillan J."/>
            <person name="Otto T.D."/>
            <person name="Quail M.A."/>
            <person name="Sanders M.J."/>
            <person name="van Tonder A."/>
            <person name="Ginger M.L."/>
            <person name="Field M.C."/>
            <person name="Barry J.D."/>
            <person name="Hertz-Fowler C."/>
            <person name="Berriman M."/>
        </authorList>
    </citation>
    <scope>NUCLEOTIDE SEQUENCE</scope>
    <source>
        <strain evidence="2">IL3000</strain>
    </source>
</reference>
<proteinExistence type="predicted"/>
<name>G0UMB4_TRYCI</name>
<accession>G0UMB4</accession>
<keyword evidence="1" id="KW-1133">Transmembrane helix</keyword>
<evidence type="ECO:0000256" key="1">
    <source>
        <dbReference type="SAM" id="Phobius"/>
    </source>
</evidence>
<gene>
    <name evidence="2" type="ORF">TCIL3000_5_40</name>
</gene>
<organism evidence="2">
    <name type="scientific">Trypanosoma congolense (strain IL3000)</name>
    <dbReference type="NCBI Taxonomy" id="1068625"/>
    <lineage>
        <taxon>Eukaryota</taxon>
        <taxon>Discoba</taxon>
        <taxon>Euglenozoa</taxon>
        <taxon>Kinetoplastea</taxon>
        <taxon>Metakinetoplastina</taxon>
        <taxon>Trypanosomatida</taxon>
        <taxon>Trypanosomatidae</taxon>
        <taxon>Trypanosoma</taxon>
        <taxon>Nannomonas</taxon>
    </lineage>
</organism>
<protein>
    <submittedName>
        <fullName evidence="2">Uncharacterized protein</fullName>
    </submittedName>
</protein>
<evidence type="ECO:0000313" key="2">
    <source>
        <dbReference type="EMBL" id="CCC90320.1"/>
    </source>
</evidence>
<dbReference type="AlphaFoldDB" id="G0UMB4"/>
<sequence>MFRPTASGWGALSSFFSFFFSFLFFSFLFRSVPQYFSLPSSLSQCLSLCLHFPTLIALATAHTNTHANEIFWPFFFFFGHLQVRKRGEEGGGKQHKTGSKERSKFLTSTATCGGGQSVTHLHRVIYWGLSGHRHAGAAGMFSVL</sequence>
<feature type="transmembrane region" description="Helical" evidence="1">
    <location>
        <begin position="6"/>
        <end position="29"/>
    </location>
</feature>